<dbReference type="STRING" id="1077348.A0A2G8SJM3"/>
<feature type="chain" id="PRO_5013668107" description="Transporter" evidence="2">
    <location>
        <begin position="23"/>
        <end position="368"/>
    </location>
</feature>
<dbReference type="AlphaFoldDB" id="A0A2G8SJM3"/>
<gene>
    <name evidence="3" type="ORF">GSI_03671</name>
</gene>
<feature type="signal peptide" evidence="2">
    <location>
        <begin position="1"/>
        <end position="22"/>
    </location>
</feature>
<evidence type="ECO:0008006" key="5">
    <source>
        <dbReference type="Google" id="ProtNLM"/>
    </source>
</evidence>
<dbReference type="EMBL" id="AYKW01000006">
    <property type="protein sequence ID" value="PIL33963.1"/>
    <property type="molecule type" value="Genomic_DNA"/>
</dbReference>
<proteinExistence type="predicted"/>
<protein>
    <recommendedName>
        <fullName evidence="5">Transporter</fullName>
    </recommendedName>
</protein>
<comment type="caution">
    <text evidence="3">The sequence shown here is derived from an EMBL/GenBank/DDBJ whole genome shotgun (WGS) entry which is preliminary data.</text>
</comment>
<evidence type="ECO:0000313" key="3">
    <source>
        <dbReference type="EMBL" id="PIL33963.1"/>
    </source>
</evidence>
<keyword evidence="4" id="KW-1185">Reference proteome</keyword>
<reference evidence="3 4" key="1">
    <citation type="journal article" date="2015" name="Sci. Rep.">
        <title>Chromosome-level genome map provides insights into diverse defense mechanisms in the medicinal fungus Ganoderma sinense.</title>
        <authorList>
            <person name="Zhu Y."/>
            <person name="Xu J."/>
            <person name="Sun C."/>
            <person name="Zhou S."/>
            <person name="Xu H."/>
            <person name="Nelson D.R."/>
            <person name="Qian J."/>
            <person name="Song J."/>
            <person name="Luo H."/>
            <person name="Xiang L."/>
            <person name="Li Y."/>
            <person name="Xu Z."/>
            <person name="Ji A."/>
            <person name="Wang L."/>
            <person name="Lu S."/>
            <person name="Hayward A."/>
            <person name="Sun W."/>
            <person name="Li X."/>
            <person name="Schwartz D.C."/>
            <person name="Wang Y."/>
            <person name="Chen S."/>
        </authorList>
    </citation>
    <scope>NUCLEOTIDE SEQUENCE [LARGE SCALE GENOMIC DNA]</scope>
    <source>
        <strain evidence="3 4">ZZ0214-1</strain>
    </source>
</reference>
<feature type="transmembrane region" description="Helical" evidence="1">
    <location>
        <begin position="266"/>
        <end position="289"/>
    </location>
</feature>
<name>A0A2G8SJM3_9APHY</name>
<keyword evidence="1" id="KW-1133">Transmembrane helix</keyword>
<dbReference type="Proteomes" id="UP000230002">
    <property type="component" value="Unassembled WGS sequence"/>
</dbReference>
<accession>A0A2G8SJM3</accession>
<dbReference type="OrthoDB" id="195231at2759"/>
<keyword evidence="1" id="KW-0812">Transmembrane</keyword>
<organism evidence="3 4">
    <name type="scientific">Ganoderma sinense ZZ0214-1</name>
    <dbReference type="NCBI Taxonomy" id="1077348"/>
    <lineage>
        <taxon>Eukaryota</taxon>
        <taxon>Fungi</taxon>
        <taxon>Dikarya</taxon>
        <taxon>Basidiomycota</taxon>
        <taxon>Agaricomycotina</taxon>
        <taxon>Agaricomycetes</taxon>
        <taxon>Polyporales</taxon>
        <taxon>Polyporaceae</taxon>
        <taxon>Ganoderma</taxon>
    </lineage>
</organism>
<keyword evidence="1" id="KW-0472">Membrane</keyword>
<sequence>MRPSVFLLSTLIFSLASLQVLAVKKHWLQPCNPYRQKLHEGTFQFQTECDAMTYCAANGTCVHRGCRRDEFPFGYRRNVTIPPRCGQGFFCPDEQDRCQMVLAVGSACQFNRDGKCPPPFPHSVRWGLPRVWSAITETWRARERVDECEAPPNFNELADTTGFGLNFNGSVCLHNICMWANVTVGRPCVVQNTAYTAYGRRGEFIYMVSRGNCKVGLYCDTRQGVCVQTKPVGDTCDADKECSTFNCAADGKCGPTTDTLHNVGSWVYAVVGVYVVGGMIGIPVALYLVDKKHRAVEREKHLQYWREQNVTQMQETVQHSLVSYTLGGGSITSEDSGTTTMHGDPKGGGLWFYVSDDDSDDSDEYLKA</sequence>
<evidence type="ECO:0000313" key="4">
    <source>
        <dbReference type="Proteomes" id="UP000230002"/>
    </source>
</evidence>
<evidence type="ECO:0000256" key="1">
    <source>
        <dbReference type="SAM" id="Phobius"/>
    </source>
</evidence>
<evidence type="ECO:0000256" key="2">
    <source>
        <dbReference type="SAM" id="SignalP"/>
    </source>
</evidence>
<keyword evidence="2" id="KW-0732">Signal</keyword>